<name>A0ABV4WTN6_9CYAN</name>
<keyword evidence="2" id="KW-1185">Reference proteome</keyword>
<reference evidence="1 2" key="1">
    <citation type="submission" date="2024-09" db="EMBL/GenBank/DDBJ databases">
        <title>Floridaenema gen nov. (Aerosakkonemataceae, Aerosakkonematales ord. nov., Cyanobacteria) from benthic tropical and subtropical fresh waters, with the description of four new species.</title>
        <authorList>
            <person name="Moretto J.A."/>
            <person name="Berthold D.E."/>
            <person name="Lefler F.W."/>
            <person name="Huang I.-S."/>
            <person name="Laughinghouse H. IV."/>
        </authorList>
    </citation>
    <scope>NUCLEOTIDE SEQUENCE [LARGE SCALE GENOMIC DNA]</scope>
    <source>
        <strain evidence="1 2">BLCC-F167</strain>
    </source>
</reference>
<dbReference type="Proteomes" id="UP001576780">
    <property type="component" value="Unassembled WGS sequence"/>
</dbReference>
<dbReference type="RefSeq" id="WP_413280561.1">
    <property type="nucleotide sequence ID" value="NZ_JBHFNT010000241.1"/>
</dbReference>
<gene>
    <name evidence="1" type="ORF">ACE1CA_27430</name>
</gene>
<organism evidence="1 2">
    <name type="scientific">Floridaenema evergladense BLCC-F167</name>
    <dbReference type="NCBI Taxonomy" id="3153639"/>
    <lineage>
        <taxon>Bacteria</taxon>
        <taxon>Bacillati</taxon>
        <taxon>Cyanobacteriota</taxon>
        <taxon>Cyanophyceae</taxon>
        <taxon>Oscillatoriophycideae</taxon>
        <taxon>Aerosakkonematales</taxon>
        <taxon>Aerosakkonemataceae</taxon>
        <taxon>Floridanema</taxon>
        <taxon>Floridanema evergladense</taxon>
    </lineage>
</organism>
<evidence type="ECO:0000313" key="2">
    <source>
        <dbReference type="Proteomes" id="UP001576780"/>
    </source>
</evidence>
<sequence length="48" mass="5664">MTRFQPQTEIKLTISDEQKQNIEILIKDIQNSVDVPLSEIDFSQLNRF</sequence>
<comment type="caution">
    <text evidence="1">The sequence shown here is derived from an EMBL/GenBank/DDBJ whole genome shotgun (WGS) entry which is preliminary data.</text>
</comment>
<accession>A0ABV4WTN6</accession>
<protein>
    <submittedName>
        <fullName evidence="1">Uncharacterized protein</fullName>
    </submittedName>
</protein>
<evidence type="ECO:0000313" key="1">
    <source>
        <dbReference type="EMBL" id="MFB2838241.1"/>
    </source>
</evidence>
<dbReference type="EMBL" id="JBHFNT010000241">
    <property type="protein sequence ID" value="MFB2838241.1"/>
    <property type="molecule type" value="Genomic_DNA"/>
</dbReference>
<proteinExistence type="predicted"/>